<comment type="caution">
    <text evidence="1">The sequence shown here is derived from an EMBL/GenBank/DDBJ whole genome shotgun (WGS) entry which is preliminary data.</text>
</comment>
<evidence type="ECO:0000313" key="2">
    <source>
        <dbReference type="Proteomes" id="UP001597163"/>
    </source>
</evidence>
<proteinExistence type="predicted"/>
<reference evidence="2" key="1">
    <citation type="journal article" date="2019" name="Int. J. Syst. Evol. Microbiol.">
        <title>The Global Catalogue of Microorganisms (GCM) 10K type strain sequencing project: providing services to taxonomists for standard genome sequencing and annotation.</title>
        <authorList>
            <consortium name="The Broad Institute Genomics Platform"/>
            <consortium name="The Broad Institute Genome Sequencing Center for Infectious Disease"/>
            <person name="Wu L."/>
            <person name="Ma J."/>
        </authorList>
    </citation>
    <scope>NUCLEOTIDE SEQUENCE [LARGE SCALE GENOMIC DNA]</scope>
    <source>
        <strain evidence="2">CCUG 63246</strain>
    </source>
</reference>
<keyword evidence="2" id="KW-1185">Reference proteome</keyword>
<dbReference type="EMBL" id="JBHTLJ010000002">
    <property type="protein sequence ID" value="MFD1162124.1"/>
    <property type="molecule type" value="Genomic_DNA"/>
</dbReference>
<organism evidence="1 2">
    <name type="scientific">Hwangdonia seohaensis</name>
    <dbReference type="NCBI Taxonomy" id="1240727"/>
    <lineage>
        <taxon>Bacteria</taxon>
        <taxon>Pseudomonadati</taxon>
        <taxon>Bacteroidota</taxon>
        <taxon>Flavobacteriia</taxon>
        <taxon>Flavobacteriales</taxon>
        <taxon>Flavobacteriaceae</taxon>
        <taxon>Hwangdonia</taxon>
    </lineage>
</organism>
<sequence length="251" mass="30413">MHSNKNNNLSSFVKSQMAVVFFVLSLNVFSQPKTIYADQNDRIISKSDYQKKINSSIYTGFLYRTDSVVLEKLRLNYYFGKLTPIVRTQFFKFLNHRHQIDTTKSLLIRYTDTLRAKSEYPIRDFFILNNHEIKDYSVTYKKFISGKKSSEVYYRRYKRKLVYLEFYLHNNGHPEVYENLRWHKDYGGLIKKIFHYLKSDLRTIIIHPDGEFYIESSETKLPFPDLFRKRNWFKHKNQFIKDIKELNNIYN</sequence>
<dbReference type="Proteomes" id="UP001597163">
    <property type="component" value="Unassembled WGS sequence"/>
</dbReference>
<gene>
    <name evidence="1" type="ORF">ACFQ2E_06835</name>
</gene>
<evidence type="ECO:0000313" key="1">
    <source>
        <dbReference type="EMBL" id="MFD1162124.1"/>
    </source>
</evidence>
<protein>
    <submittedName>
        <fullName evidence="1">Uncharacterized protein</fullName>
    </submittedName>
</protein>
<name>A0ABW3RAL1_9FLAO</name>
<dbReference type="RefSeq" id="WP_311938094.1">
    <property type="nucleotide sequence ID" value="NZ_JAVSCK010000002.1"/>
</dbReference>
<accession>A0ABW3RAL1</accession>